<protein>
    <submittedName>
        <fullName evidence="1">3-oxoacyl-(Acyl-carrier-protein) synthase, KASII</fullName>
        <ecNumber evidence="1">2.3.1.41</ecNumber>
    </submittedName>
</protein>
<proteinExistence type="predicted"/>
<dbReference type="Gene3D" id="3.40.47.10">
    <property type="match status" value="1"/>
</dbReference>
<dbReference type="SUPFAM" id="SSF53901">
    <property type="entry name" value="Thiolase-like"/>
    <property type="match status" value="1"/>
</dbReference>
<dbReference type="EC" id="2.3.1.41" evidence="1"/>
<dbReference type="EMBL" id="LQXV01000249">
    <property type="protein sequence ID" value="KXU06544.1"/>
    <property type="molecule type" value="Genomic_DNA"/>
</dbReference>
<dbReference type="PATRIC" id="fig|315405.12.peg.1679"/>
<evidence type="ECO:0000313" key="1">
    <source>
        <dbReference type="EMBL" id="KXU06544.1"/>
    </source>
</evidence>
<dbReference type="Proteomes" id="UP000071927">
    <property type="component" value="Unassembled WGS sequence"/>
</dbReference>
<keyword evidence="1" id="KW-0012">Acyltransferase</keyword>
<accession>A0A139QVN3</accession>
<name>A0A139QVN3_9STRE</name>
<dbReference type="AlphaFoldDB" id="A0A139QVN3"/>
<sequence>MTAGTRELSEDIEANVVYGQGQEAELEYAISNTFGFGGHNAVLAFKRWEA</sequence>
<gene>
    <name evidence="1" type="ORF">SGADD03_01434</name>
</gene>
<reference evidence="1 2" key="1">
    <citation type="submission" date="2016-01" db="EMBL/GenBank/DDBJ databases">
        <title>Highly variable Streptococcus oralis are common among viridans streptococci isolated from primates.</title>
        <authorList>
            <person name="Denapaite D."/>
            <person name="Rieger M."/>
            <person name="Koendgen S."/>
            <person name="Brueckner R."/>
            <person name="Ochigava I."/>
            <person name="Kappeler P."/>
            <person name="Maetz-Rensing K."/>
            <person name="Leendertz F."/>
            <person name="Hakenbeck R."/>
        </authorList>
    </citation>
    <scope>NUCLEOTIDE SEQUENCE [LARGE SCALE GENOMIC DNA]</scope>
    <source>
        <strain evidence="1 2">DD03</strain>
    </source>
</reference>
<dbReference type="GO" id="GO:0004315">
    <property type="term" value="F:3-oxoacyl-[acyl-carrier-protein] synthase activity"/>
    <property type="evidence" value="ECO:0007669"/>
    <property type="project" value="UniProtKB-EC"/>
</dbReference>
<organism evidence="1 2">
    <name type="scientific">Streptococcus gallolyticus</name>
    <dbReference type="NCBI Taxonomy" id="315405"/>
    <lineage>
        <taxon>Bacteria</taxon>
        <taxon>Bacillati</taxon>
        <taxon>Bacillota</taxon>
        <taxon>Bacilli</taxon>
        <taxon>Lactobacillales</taxon>
        <taxon>Streptococcaceae</taxon>
        <taxon>Streptococcus</taxon>
    </lineage>
</organism>
<evidence type="ECO:0000313" key="2">
    <source>
        <dbReference type="Proteomes" id="UP000071927"/>
    </source>
</evidence>
<comment type="caution">
    <text evidence="1">The sequence shown here is derived from an EMBL/GenBank/DDBJ whole genome shotgun (WGS) entry which is preliminary data.</text>
</comment>
<dbReference type="InterPro" id="IPR016039">
    <property type="entry name" value="Thiolase-like"/>
</dbReference>
<keyword evidence="1" id="KW-0808">Transferase</keyword>